<dbReference type="EMBL" id="WAAO01000001">
    <property type="protein sequence ID" value="KAB1867184.1"/>
    <property type="molecule type" value="Genomic_DNA"/>
</dbReference>
<protein>
    <submittedName>
        <fullName evidence="9">Phosphonate ABC transporter, permease protein PhnE</fullName>
    </submittedName>
</protein>
<feature type="transmembrane region" description="Helical" evidence="7">
    <location>
        <begin position="131"/>
        <end position="155"/>
    </location>
</feature>
<evidence type="ECO:0000256" key="7">
    <source>
        <dbReference type="RuleBase" id="RU363032"/>
    </source>
</evidence>
<dbReference type="Proteomes" id="UP000478836">
    <property type="component" value="Unassembled WGS sequence"/>
</dbReference>
<organism evidence="9 10">
    <name type="scientific">Microbacterium algeriense</name>
    <dbReference type="NCBI Taxonomy" id="2615184"/>
    <lineage>
        <taxon>Bacteria</taxon>
        <taxon>Bacillati</taxon>
        <taxon>Actinomycetota</taxon>
        <taxon>Actinomycetes</taxon>
        <taxon>Micrococcales</taxon>
        <taxon>Microbacteriaceae</taxon>
        <taxon>Microbacterium</taxon>
    </lineage>
</organism>
<comment type="caution">
    <text evidence="9">The sequence shown here is derived from an EMBL/GenBank/DDBJ whole genome shotgun (WGS) entry which is preliminary data.</text>
</comment>
<dbReference type="InterPro" id="IPR035906">
    <property type="entry name" value="MetI-like_sf"/>
</dbReference>
<feature type="transmembrane region" description="Helical" evidence="7">
    <location>
        <begin position="212"/>
        <end position="232"/>
    </location>
</feature>
<keyword evidence="3" id="KW-1003">Cell membrane</keyword>
<feature type="transmembrane region" description="Helical" evidence="7">
    <location>
        <begin position="83"/>
        <end position="105"/>
    </location>
</feature>
<dbReference type="PANTHER" id="PTHR30043:SF1">
    <property type="entry name" value="ABC TRANSPORT SYSTEM PERMEASE PROTEIN P69"/>
    <property type="match status" value="1"/>
</dbReference>
<comment type="similarity">
    <text evidence="7">Belongs to the binding-protein-dependent transport system permease family.</text>
</comment>
<comment type="subcellular location">
    <subcellularLocation>
        <location evidence="1 7">Cell membrane</location>
        <topology evidence="1 7">Multi-pass membrane protein</topology>
    </subcellularLocation>
</comment>
<evidence type="ECO:0000256" key="4">
    <source>
        <dbReference type="ARBA" id="ARBA00022692"/>
    </source>
</evidence>
<evidence type="ECO:0000259" key="8">
    <source>
        <dbReference type="PROSITE" id="PS50928"/>
    </source>
</evidence>
<keyword evidence="2 7" id="KW-0813">Transport</keyword>
<sequence length="270" mass="28735">MSGTPSPTVLDIPARPRGAWRGPTILIAVVAVTVVMCLPVIGIGVDFSAIARNWQNGADKIVKLLLPDWSFFPRTVAPLIETLQMAVIATAIGAAVSLPLSFWAARATNPHTPARIVVRGILNVIRSVPDLLYAAILVAMVGVGALPGILALLLFNVGIIVKLVSEAIDTNDRGPLEAGRAVGATQAKINRTLALPDAWPAFANQTLYVFELNVRASTVLGLVGAGGMGLLIDAVRTFYRYDQLSLIILEILIVVIVIDLVSDAIRRRLV</sequence>
<evidence type="ECO:0000256" key="3">
    <source>
        <dbReference type="ARBA" id="ARBA00022475"/>
    </source>
</evidence>
<evidence type="ECO:0000256" key="6">
    <source>
        <dbReference type="ARBA" id="ARBA00023136"/>
    </source>
</evidence>
<evidence type="ECO:0000313" key="10">
    <source>
        <dbReference type="Proteomes" id="UP000478836"/>
    </source>
</evidence>
<evidence type="ECO:0000313" key="9">
    <source>
        <dbReference type="EMBL" id="KAB1867184.1"/>
    </source>
</evidence>
<feature type="transmembrane region" description="Helical" evidence="7">
    <location>
        <begin position="244"/>
        <end position="265"/>
    </location>
</feature>
<dbReference type="Gene3D" id="1.10.3720.10">
    <property type="entry name" value="MetI-like"/>
    <property type="match status" value="1"/>
</dbReference>
<proteinExistence type="inferred from homology"/>
<dbReference type="RefSeq" id="WP_151458797.1">
    <property type="nucleotide sequence ID" value="NZ_CBDRDJ010000002.1"/>
</dbReference>
<dbReference type="PROSITE" id="PS50928">
    <property type="entry name" value="ABC_TM1"/>
    <property type="match status" value="1"/>
</dbReference>
<evidence type="ECO:0000256" key="1">
    <source>
        <dbReference type="ARBA" id="ARBA00004651"/>
    </source>
</evidence>
<accession>A0ABQ6VDR8</accession>
<dbReference type="SUPFAM" id="SSF161098">
    <property type="entry name" value="MetI-like"/>
    <property type="match status" value="1"/>
</dbReference>
<keyword evidence="10" id="KW-1185">Reference proteome</keyword>
<evidence type="ECO:0000256" key="5">
    <source>
        <dbReference type="ARBA" id="ARBA00022989"/>
    </source>
</evidence>
<gene>
    <name evidence="9" type="primary">phnE</name>
    <name evidence="9" type="ORF">F6A08_05140</name>
</gene>
<dbReference type="NCBIfam" id="TIGR01097">
    <property type="entry name" value="PhnE"/>
    <property type="match status" value="1"/>
</dbReference>
<feature type="domain" description="ABC transmembrane type-1" evidence="8">
    <location>
        <begin position="79"/>
        <end position="262"/>
    </location>
</feature>
<dbReference type="PANTHER" id="PTHR30043">
    <property type="entry name" value="PHOSPHONATES TRANSPORT SYSTEM PERMEASE PROTEIN"/>
    <property type="match status" value="1"/>
</dbReference>
<dbReference type="GeneID" id="77475822"/>
<keyword evidence="4 7" id="KW-0812">Transmembrane</keyword>
<name>A0ABQ6VDR8_9MICO</name>
<keyword evidence="5 7" id="KW-1133">Transmembrane helix</keyword>
<reference evidence="10" key="1">
    <citation type="submission" date="2019-09" db="EMBL/GenBank/DDBJ databases">
        <title>Whole genome sequencing of Microbacterium maritypicum.</title>
        <authorList>
            <person name="Lenchi N."/>
        </authorList>
    </citation>
    <scope>NUCLEOTIDE SEQUENCE [LARGE SCALE GENOMIC DNA]</scope>
    <source>
        <strain evidence="10">G1</strain>
    </source>
</reference>
<dbReference type="CDD" id="cd06261">
    <property type="entry name" value="TM_PBP2"/>
    <property type="match status" value="1"/>
</dbReference>
<feature type="transmembrane region" description="Helical" evidence="7">
    <location>
        <begin position="25"/>
        <end position="45"/>
    </location>
</feature>
<evidence type="ECO:0000256" key="2">
    <source>
        <dbReference type="ARBA" id="ARBA00022448"/>
    </source>
</evidence>
<keyword evidence="6 7" id="KW-0472">Membrane</keyword>
<dbReference type="InterPro" id="IPR005769">
    <property type="entry name" value="PhnE/PtxC"/>
</dbReference>
<dbReference type="InterPro" id="IPR000515">
    <property type="entry name" value="MetI-like"/>
</dbReference>
<dbReference type="Pfam" id="PF00528">
    <property type="entry name" value="BPD_transp_1"/>
    <property type="match status" value="1"/>
</dbReference>